<proteinExistence type="predicted"/>
<organism evidence="1">
    <name type="scientific">Siphoviridae sp. ctqBH20</name>
    <dbReference type="NCBI Taxonomy" id="2825680"/>
    <lineage>
        <taxon>Viruses</taxon>
        <taxon>Duplodnaviria</taxon>
        <taxon>Heunggongvirae</taxon>
        <taxon>Uroviricota</taxon>
        <taxon>Caudoviricetes</taxon>
    </lineage>
</organism>
<reference evidence="1" key="1">
    <citation type="journal article" date="2021" name="Proc. Natl. Acad. Sci. U.S.A.">
        <title>A Catalog of Tens of Thousands of Viruses from Human Metagenomes Reveals Hidden Associations with Chronic Diseases.</title>
        <authorList>
            <person name="Tisza M.J."/>
            <person name="Buck C.B."/>
        </authorList>
    </citation>
    <scope>NUCLEOTIDE SEQUENCE</scope>
    <source>
        <strain evidence="1">CtqBH20</strain>
    </source>
</reference>
<protein>
    <submittedName>
        <fullName evidence="1">Uncharacterized protein</fullName>
    </submittedName>
</protein>
<dbReference type="EMBL" id="BK015626">
    <property type="protein sequence ID" value="DAE16508.1"/>
    <property type="molecule type" value="Genomic_DNA"/>
</dbReference>
<evidence type="ECO:0000313" key="1">
    <source>
        <dbReference type="EMBL" id="DAE16508.1"/>
    </source>
</evidence>
<accession>A0A8S5QD97</accession>
<name>A0A8S5QD97_9CAUD</name>
<sequence length="95" mass="10756">MRGKASMSMKINQPDKESQIRELLNLTMRVANETNRHVNFEFTAAGSKSYLCLYVISPSGEIEKHFIVHLTSGYEYEKTRGFSQAKKALGEILEG</sequence>